<evidence type="ECO:0000256" key="4">
    <source>
        <dbReference type="ARBA" id="ARBA00022448"/>
    </source>
</evidence>
<dbReference type="InterPro" id="IPR011701">
    <property type="entry name" value="MFS"/>
</dbReference>
<evidence type="ECO:0000256" key="8">
    <source>
        <dbReference type="SAM" id="MobiDB-lite"/>
    </source>
</evidence>
<dbReference type="PRINTS" id="PR01035">
    <property type="entry name" value="TCRTETA"/>
</dbReference>
<dbReference type="GO" id="GO:0016020">
    <property type="term" value="C:membrane"/>
    <property type="evidence" value="ECO:0007669"/>
    <property type="project" value="UniProtKB-SubCell"/>
</dbReference>
<evidence type="ECO:0000256" key="9">
    <source>
        <dbReference type="SAM" id="Phobius"/>
    </source>
</evidence>
<keyword evidence="5 9" id="KW-0812">Transmembrane</keyword>
<dbReference type="PANTHER" id="PTHR23504">
    <property type="entry name" value="MAJOR FACILITATOR SUPERFAMILY DOMAIN-CONTAINING PROTEIN 10"/>
    <property type="match status" value="1"/>
</dbReference>
<feature type="transmembrane region" description="Helical" evidence="9">
    <location>
        <begin position="198"/>
        <end position="221"/>
    </location>
</feature>
<evidence type="ECO:0000256" key="2">
    <source>
        <dbReference type="ARBA" id="ARBA00004141"/>
    </source>
</evidence>
<feature type="transmembrane region" description="Helical" evidence="9">
    <location>
        <begin position="109"/>
        <end position="129"/>
    </location>
</feature>
<proteinExistence type="inferred from homology"/>
<evidence type="ECO:0000313" key="12">
    <source>
        <dbReference type="Proteomes" id="UP000305654"/>
    </source>
</evidence>
<dbReference type="InterPro" id="IPR036259">
    <property type="entry name" value="MFS_trans_sf"/>
</dbReference>
<keyword evidence="12" id="KW-1185">Reference proteome</keyword>
<comment type="similarity">
    <text evidence="3">Belongs to the major facilitator superfamily. TCR/Tet family.</text>
</comment>
<feature type="transmembrane region" description="Helical" evidence="9">
    <location>
        <begin position="282"/>
        <end position="303"/>
    </location>
</feature>
<sequence length="477" mass="50173">MPGRMPSASAGVPARKCSLPPSPRSAMPRRSPAPLPHRLQPGGRSTLDATSLKWRPGPMISRKAGDRRASAAFVLFTVALDAICFGIVIPVLPDLVREVSHQPPSQASFYVGALFAVFSLTQFVCAPILGGLSDRYGRRPVLLTSLSALGINSLLWVWVDNLALLFAMRVFAGLFAANVPTASAYIADVTPPEQRARYFGLIGAMFGLGFILGPVIGGILGTYWIRLPFLVSAGLIGCNVLYGTFVLPESLPRERRRPFEWRRANPLASLLRLGRDATSLRLGFAWFATWFAIGAQQTSFILSNQMRFGWNTLDNGLALALGGAAQAVVQGVLVRRVIGRIGARETAICGTLFAAAGYLVYSFAVTPWLMVSGIPILALGAMSGPPVQSLLSAAAGPQKQGEVQGGLASLQGLAMVLGPLVMGTLFAAATRPHGPVHVPGAPFMLAALACLAAAIGLRRVSVPDAGTATAAAEAGRA</sequence>
<dbReference type="Proteomes" id="UP000305654">
    <property type="component" value="Unassembled WGS sequence"/>
</dbReference>
<dbReference type="GO" id="GO:0022857">
    <property type="term" value="F:transmembrane transporter activity"/>
    <property type="evidence" value="ECO:0007669"/>
    <property type="project" value="InterPro"/>
</dbReference>
<dbReference type="PROSITE" id="PS00216">
    <property type="entry name" value="SUGAR_TRANSPORT_1"/>
    <property type="match status" value="1"/>
</dbReference>
<comment type="function">
    <text evidence="1">Resistance to tetracycline by an active tetracycline efflux. This is an energy-dependent process that decreases the accumulation of the antibiotic in whole cells. This protein functions as a metal-tetracycline/H(+) antiporter.</text>
</comment>
<feature type="transmembrane region" description="Helical" evidence="9">
    <location>
        <begin position="69"/>
        <end position="89"/>
    </location>
</feature>
<organism evidence="11 12">
    <name type="scientific">Lichenicoccus roseus</name>
    <dbReference type="NCBI Taxonomy" id="2683649"/>
    <lineage>
        <taxon>Bacteria</taxon>
        <taxon>Pseudomonadati</taxon>
        <taxon>Pseudomonadota</taxon>
        <taxon>Alphaproteobacteria</taxon>
        <taxon>Acetobacterales</taxon>
        <taxon>Acetobacteraceae</taxon>
        <taxon>Lichenicoccus</taxon>
    </lineage>
</organism>
<feature type="domain" description="Major facilitator superfamily (MFS) profile" evidence="10">
    <location>
        <begin position="70"/>
        <end position="464"/>
    </location>
</feature>
<feature type="transmembrane region" description="Helical" evidence="9">
    <location>
        <begin position="141"/>
        <end position="159"/>
    </location>
</feature>
<feature type="transmembrane region" description="Helical" evidence="9">
    <location>
        <begin position="165"/>
        <end position="186"/>
    </location>
</feature>
<feature type="transmembrane region" description="Helical" evidence="9">
    <location>
        <begin position="227"/>
        <end position="247"/>
    </location>
</feature>
<name>A0A5R9J766_9PROT</name>
<feature type="transmembrane region" description="Helical" evidence="9">
    <location>
        <begin position="346"/>
        <end position="370"/>
    </location>
</feature>
<dbReference type="EMBL" id="VCDI01000002">
    <property type="protein sequence ID" value="TLU73464.1"/>
    <property type="molecule type" value="Genomic_DNA"/>
</dbReference>
<keyword evidence="7 9" id="KW-0472">Membrane</keyword>
<evidence type="ECO:0000256" key="1">
    <source>
        <dbReference type="ARBA" id="ARBA00003279"/>
    </source>
</evidence>
<keyword evidence="4" id="KW-0813">Transport</keyword>
<reference evidence="11 12" key="1">
    <citation type="submission" date="2019-05" db="EMBL/GenBank/DDBJ databases">
        <authorList>
            <person name="Pankratov T."/>
            <person name="Grouzdev D."/>
        </authorList>
    </citation>
    <scope>NUCLEOTIDE SEQUENCE [LARGE SCALE GENOMIC DNA]</scope>
    <source>
        <strain evidence="11 12">KEBCLARHB70R</strain>
    </source>
</reference>
<evidence type="ECO:0000259" key="10">
    <source>
        <dbReference type="PROSITE" id="PS50850"/>
    </source>
</evidence>
<feature type="transmembrane region" description="Helical" evidence="9">
    <location>
        <begin position="407"/>
        <end position="428"/>
    </location>
</feature>
<dbReference type="Gene3D" id="1.20.1250.20">
    <property type="entry name" value="MFS general substrate transporter like domains"/>
    <property type="match status" value="1"/>
</dbReference>
<feature type="transmembrane region" description="Helical" evidence="9">
    <location>
        <begin position="440"/>
        <end position="457"/>
    </location>
</feature>
<dbReference type="InterPro" id="IPR001958">
    <property type="entry name" value="Tet-R_TetA/multi-R_MdtG-like"/>
</dbReference>
<dbReference type="OrthoDB" id="9764259at2"/>
<gene>
    <name evidence="11" type="ORF">FE263_08740</name>
</gene>
<protein>
    <submittedName>
        <fullName evidence="11">TCR/Tet family MFS transporter</fullName>
    </submittedName>
</protein>
<dbReference type="SUPFAM" id="SSF103473">
    <property type="entry name" value="MFS general substrate transporter"/>
    <property type="match status" value="1"/>
</dbReference>
<dbReference type="InterPro" id="IPR005829">
    <property type="entry name" value="Sugar_transporter_CS"/>
</dbReference>
<evidence type="ECO:0000256" key="6">
    <source>
        <dbReference type="ARBA" id="ARBA00022989"/>
    </source>
</evidence>
<evidence type="ECO:0000256" key="5">
    <source>
        <dbReference type="ARBA" id="ARBA00022692"/>
    </source>
</evidence>
<dbReference type="PANTHER" id="PTHR23504:SF15">
    <property type="entry name" value="MAJOR FACILITATOR SUPERFAMILY (MFS) PROFILE DOMAIN-CONTAINING PROTEIN"/>
    <property type="match status" value="1"/>
</dbReference>
<dbReference type="PROSITE" id="PS50850">
    <property type="entry name" value="MFS"/>
    <property type="match status" value="1"/>
</dbReference>
<accession>A0A5R9J766</accession>
<keyword evidence="6 9" id="KW-1133">Transmembrane helix</keyword>
<comment type="caution">
    <text evidence="11">The sequence shown here is derived from an EMBL/GenBank/DDBJ whole genome shotgun (WGS) entry which is preliminary data.</text>
</comment>
<dbReference type="AlphaFoldDB" id="A0A5R9J766"/>
<feature type="transmembrane region" description="Helical" evidence="9">
    <location>
        <begin position="315"/>
        <end position="334"/>
    </location>
</feature>
<evidence type="ECO:0000256" key="3">
    <source>
        <dbReference type="ARBA" id="ARBA00007520"/>
    </source>
</evidence>
<evidence type="ECO:0000313" key="11">
    <source>
        <dbReference type="EMBL" id="TLU73464.1"/>
    </source>
</evidence>
<dbReference type="Pfam" id="PF07690">
    <property type="entry name" value="MFS_1"/>
    <property type="match status" value="1"/>
</dbReference>
<comment type="subcellular location">
    <subcellularLocation>
        <location evidence="2">Membrane</location>
        <topology evidence="2">Multi-pass membrane protein</topology>
    </subcellularLocation>
</comment>
<feature type="region of interest" description="Disordered" evidence="8">
    <location>
        <begin position="1"/>
        <end position="50"/>
    </location>
</feature>
<dbReference type="CDD" id="cd17388">
    <property type="entry name" value="MFS_TetA"/>
    <property type="match status" value="1"/>
</dbReference>
<evidence type="ECO:0000256" key="7">
    <source>
        <dbReference type="ARBA" id="ARBA00023136"/>
    </source>
</evidence>
<dbReference type="InterPro" id="IPR020846">
    <property type="entry name" value="MFS_dom"/>
</dbReference>